<evidence type="ECO:0000256" key="1">
    <source>
        <dbReference type="SAM" id="MobiDB-lite"/>
    </source>
</evidence>
<dbReference type="Proteomes" id="UP001431926">
    <property type="component" value="Chromosome"/>
</dbReference>
<evidence type="ECO:0000259" key="2">
    <source>
        <dbReference type="Pfam" id="PF19575"/>
    </source>
</evidence>
<proteinExistence type="predicted"/>
<evidence type="ECO:0000313" key="3">
    <source>
        <dbReference type="EMBL" id="WUX42028.1"/>
    </source>
</evidence>
<keyword evidence="4" id="KW-1185">Reference proteome</keyword>
<sequence length="79" mass="8940">MDWPKHRKRVSPEVQLLIEAELRKRYDSGATIRGRMEVSGRSFGYVRRRLVATGVTFRPRGGNMCPSPRSADSGPQAPR</sequence>
<feature type="domain" description="Helix-turn-helix" evidence="2">
    <location>
        <begin position="9"/>
        <end position="63"/>
    </location>
</feature>
<feature type="region of interest" description="Disordered" evidence="1">
    <location>
        <begin position="59"/>
        <end position="79"/>
    </location>
</feature>
<protein>
    <submittedName>
        <fullName evidence="3">Helix-turn-helix domain-containing protein</fullName>
    </submittedName>
</protein>
<accession>A0ABZ1ZTU5</accession>
<dbReference type="InterPro" id="IPR045745">
    <property type="entry name" value="HTH_58_Actinobacteria-type"/>
</dbReference>
<gene>
    <name evidence="3" type="ORF">OG367_08280</name>
</gene>
<evidence type="ECO:0000313" key="4">
    <source>
        <dbReference type="Proteomes" id="UP001431926"/>
    </source>
</evidence>
<name>A0ABZ1ZTU5_STRAQ</name>
<reference evidence="3" key="1">
    <citation type="submission" date="2022-10" db="EMBL/GenBank/DDBJ databases">
        <title>The complete genomes of actinobacterial strains from the NBC collection.</title>
        <authorList>
            <person name="Joergensen T.S."/>
            <person name="Alvarez Arevalo M."/>
            <person name="Sterndorff E.B."/>
            <person name="Faurdal D."/>
            <person name="Vuksanovic O."/>
            <person name="Mourched A.-S."/>
            <person name="Charusanti P."/>
            <person name="Shaw S."/>
            <person name="Blin K."/>
            <person name="Weber T."/>
        </authorList>
    </citation>
    <scope>NUCLEOTIDE SEQUENCE</scope>
    <source>
        <strain evidence="3">NBC_01436</strain>
    </source>
</reference>
<dbReference type="EMBL" id="CP109491">
    <property type="protein sequence ID" value="WUX42028.1"/>
    <property type="molecule type" value="Genomic_DNA"/>
</dbReference>
<organism evidence="3 4">
    <name type="scientific">Streptomyces anulatus</name>
    <name type="common">Streptomyces chrysomallus</name>
    <dbReference type="NCBI Taxonomy" id="1892"/>
    <lineage>
        <taxon>Bacteria</taxon>
        <taxon>Bacillati</taxon>
        <taxon>Actinomycetota</taxon>
        <taxon>Actinomycetes</taxon>
        <taxon>Kitasatosporales</taxon>
        <taxon>Streptomycetaceae</taxon>
        <taxon>Streptomyces</taxon>
    </lineage>
</organism>
<dbReference type="Pfam" id="PF19575">
    <property type="entry name" value="HTH_58"/>
    <property type="match status" value="1"/>
</dbReference>